<sequence>MPYDYQLVGGTVLVLLSLVGITNAMVEKRSPLFGILAFLMGAGLLFWGWLLSGFQWDPSDLPEAVYRLISEWK</sequence>
<evidence type="ECO:0000313" key="3">
    <source>
        <dbReference type="Proteomes" id="UP000628017"/>
    </source>
</evidence>
<dbReference type="Proteomes" id="UP000628017">
    <property type="component" value="Unassembled WGS sequence"/>
</dbReference>
<keyword evidence="1" id="KW-0812">Transmembrane</keyword>
<proteinExistence type="predicted"/>
<gene>
    <name evidence="2" type="ORF">GCM10011498_16010</name>
</gene>
<keyword evidence="1" id="KW-0472">Membrane</keyword>
<organism evidence="2 3">
    <name type="scientific">Neptunicoccus cionae</name>
    <dbReference type="NCBI Taxonomy" id="2035344"/>
    <lineage>
        <taxon>Bacteria</taxon>
        <taxon>Pseudomonadati</taxon>
        <taxon>Pseudomonadota</taxon>
        <taxon>Alphaproteobacteria</taxon>
        <taxon>Rhodobacterales</taxon>
        <taxon>Paracoccaceae</taxon>
        <taxon>Neptunicoccus</taxon>
    </lineage>
</organism>
<keyword evidence="3" id="KW-1185">Reference proteome</keyword>
<dbReference type="RefSeq" id="WP_188673098.1">
    <property type="nucleotide sequence ID" value="NZ_BMKA01000002.1"/>
</dbReference>
<evidence type="ECO:0000256" key="1">
    <source>
        <dbReference type="SAM" id="Phobius"/>
    </source>
</evidence>
<feature type="transmembrane region" description="Helical" evidence="1">
    <location>
        <begin position="6"/>
        <end position="26"/>
    </location>
</feature>
<reference evidence="2" key="2">
    <citation type="submission" date="2020-09" db="EMBL/GenBank/DDBJ databases">
        <authorList>
            <person name="Sun Q."/>
            <person name="Zhou Y."/>
        </authorList>
    </citation>
    <scope>NUCLEOTIDE SEQUENCE</scope>
    <source>
        <strain evidence="2">CGMCC 1.15880</strain>
    </source>
</reference>
<feature type="transmembrane region" description="Helical" evidence="1">
    <location>
        <begin position="33"/>
        <end position="52"/>
    </location>
</feature>
<accession>A0A916QW44</accession>
<protein>
    <recommendedName>
        <fullName evidence="4">50S ribosomal protein L35</fullName>
    </recommendedName>
</protein>
<keyword evidence="1" id="KW-1133">Transmembrane helix</keyword>
<comment type="caution">
    <text evidence="2">The sequence shown here is derived from an EMBL/GenBank/DDBJ whole genome shotgun (WGS) entry which is preliminary data.</text>
</comment>
<name>A0A916QW44_9RHOB</name>
<evidence type="ECO:0000313" key="2">
    <source>
        <dbReference type="EMBL" id="GGA16347.1"/>
    </source>
</evidence>
<dbReference type="EMBL" id="BMKA01000002">
    <property type="protein sequence ID" value="GGA16347.1"/>
    <property type="molecule type" value="Genomic_DNA"/>
</dbReference>
<evidence type="ECO:0008006" key="4">
    <source>
        <dbReference type="Google" id="ProtNLM"/>
    </source>
</evidence>
<reference evidence="2" key="1">
    <citation type="journal article" date="2014" name="Int. J. Syst. Evol. Microbiol.">
        <title>Complete genome sequence of Corynebacterium casei LMG S-19264T (=DSM 44701T), isolated from a smear-ripened cheese.</title>
        <authorList>
            <consortium name="US DOE Joint Genome Institute (JGI-PGF)"/>
            <person name="Walter F."/>
            <person name="Albersmeier A."/>
            <person name="Kalinowski J."/>
            <person name="Ruckert C."/>
        </authorList>
    </citation>
    <scope>NUCLEOTIDE SEQUENCE</scope>
    <source>
        <strain evidence="2">CGMCC 1.15880</strain>
    </source>
</reference>
<dbReference type="AlphaFoldDB" id="A0A916QW44"/>